<dbReference type="GO" id="GO:0016746">
    <property type="term" value="F:acyltransferase activity"/>
    <property type="evidence" value="ECO:0007669"/>
    <property type="project" value="UniProtKB-KW"/>
</dbReference>
<proteinExistence type="predicted"/>
<keyword evidence="3" id="KW-0808">Transferase</keyword>
<keyword evidence="3" id="KW-0012">Acyltransferase</keyword>
<comment type="caution">
    <text evidence="3">The sequence shown here is derived from an EMBL/GenBank/DDBJ whole genome shotgun (WGS) entry which is preliminary data.</text>
</comment>
<feature type="transmembrane region" description="Helical" evidence="1">
    <location>
        <begin position="135"/>
        <end position="155"/>
    </location>
</feature>
<dbReference type="RefSeq" id="WP_379013782.1">
    <property type="nucleotide sequence ID" value="NZ_JBHSDC010000017.1"/>
</dbReference>
<dbReference type="InterPro" id="IPR050879">
    <property type="entry name" value="Acyltransferase_3"/>
</dbReference>
<evidence type="ECO:0000256" key="1">
    <source>
        <dbReference type="SAM" id="Phobius"/>
    </source>
</evidence>
<keyword evidence="1" id="KW-1133">Transmembrane helix</keyword>
<name>A0ABV8PVC1_9BACT</name>
<keyword evidence="4" id="KW-1185">Reference proteome</keyword>
<keyword evidence="1" id="KW-0472">Membrane</keyword>
<feature type="transmembrane region" description="Helical" evidence="1">
    <location>
        <begin position="16"/>
        <end position="35"/>
    </location>
</feature>
<gene>
    <name evidence="3" type="ORF">ACFOW1_09235</name>
</gene>
<reference evidence="4" key="1">
    <citation type="journal article" date="2019" name="Int. J. Syst. Evol. Microbiol.">
        <title>The Global Catalogue of Microorganisms (GCM) 10K type strain sequencing project: providing services to taxonomists for standard genome sequencing and annotation.</title>
        <authorList>
            <consortium name="The Broad Institute Genomics Platform"/>
            <consortium name="The Broad Institute Genome Sequencing Center for Infectious Disease"/>
            <person name="Wu L."/>
            <person name="Ma J."/>
        </authorList>
    </citation>
    <scope>NUCLEOTIDE SEQUENCE [LARGE SCALE GENOMIC DNA]</scope>
    <source>
        <strain evidence="4">CECT 8010</strain>
    </source>
</reference>
<dbReference type="Pfam" id="PF01757">
    <property type="entry name" value="Acyl_transf_3"/>
    <property type="match status" value="1"/>
</dbReference>
<feature type="transmembrane region" description="Helical" evidence="1">
    <location>
        <begin position="246"/>
        <end position="269"/>
    </location>
</feature>
<keyword evidence="1" id="KW-0812">Transmembrane</keyword>
<feature type="transmembrane region" description="Helical" evidence="1">
    <location>
        <begin position="220"/>
        <end position="240"/>
    </location>
</feature>
<feature type="transmembrane region" description="Helical" evidence="1">
    <location>
        <begin position="290"/>
        <end position="309"/>
    </location>
</feature>
<feature type="transmembrane region" description="Helical" evidence="1">
    <location>
        <begin position="47"/>
        <end position="66"/>
    </location>
</feature>
<evidence type="ECO:0000313" key="3">
    <source>
        <dbReference type="EMBL" id="MFC4232074.1"/>
    </source>
</evidence>
<evidence type="ECO:0000313" key="4">
    <source>
        <dbReference type="Proteomes" id="UP001595906"/>
    </source>
</evidence>
<dbReference type="Proteomes" id="UP001595906">
    <property type="component" value="Unassembled WGS sequence"/>
</dbReference>
<evidence type="ECO:0000259" key="2">
    <source>
        <dbReference type="Pfam" id="PF01757"/>
    </source>
</evidence>
<dbReference type="EC" id="2.3.-.-" evidence="3"/>
<dbReference type="EMBL" id="JBHSDC010000017">
    <property type="protein sequence ID" value="MFC4232074.1"/>
    <property type="molecule type" value="Genomic_DNA"/>
</dbReference>
<dbReference type="InterPro" id="IPR002656">
    <property type="entry name" value="Acyl_transf_3_dom"/>
</dbReference>
<feature type="transmembrane region" description="Helical" evidence="1">
    <location>
        <begin position="315"/>
        <end position="336"/>
    </location>
</feature>
<dbReference type="PANTHER" id="PTHR23028">
    <property type="entry name" value="ACETYLTRANSFERASE"/>
    <property type="match status" value="1"/>
</dbReference>
<feature type="transmembrane region" description="Helical" evidence="1">
    <location>
        <begin position="194"/>
        <end position="213"/>
    </location>
</feature>
<feature type="domain" description="Acyltransferase 3" evidence="2">
    <location>
        <begin position="12"/>
        <end position="332"/>
    </location>
</feature>
<accession>A0ABV8PVC1</accession>
<organism evidence="3 4">
    <name type="scientific">Parasediminibacterium paludis</name>
    <dbReference type="NCBI Taxonomy" id="908966"/>
    <lineage>
        <taxon>Bacteria</taxon>
        <taxon>Pseudomonadati</taxon>
        <taxon>Bacteroidota</taxon>
        <taxon>Chitinophagia</taxon>
        <taxon>Chitinophagales</taxon>
        <taxon>Chitinophagaceae</taxon>
        <taxon>Parasediminibacterium</taxon>
    </lineage>
</organism>
<feature type="transmembrane region" description="Helical" evidence="1">
    <location>
        <begin position="86"/>
        <end position="103"/>
    </location>
</feature>
<protein>
    <submittedName>
        <fullName evidence="3">Acyltransferase family protein</fullName>
        <ecNumber evidence="3">2.3.-.-</ecNumber>
    </submittedName>
</protein>
<sequence length="363" mass="41612">MKPITSPIKRNESLDYLRGLAATGVMFYHLSLFSFGESDASTFIARVKIYAVSIFYVLSGLTLFIANTKSLELTKNSLIEFYLKRFFRIFPLLWLATMFTYLFKSSPEMYTIKHLIVNITVVPGMLRSDAFEANGAWSIGNELFFYVFFPVLFFIYRKSKTYLLLAVALIFAAFCAFTFKLIDPTINLGYQWSKYVNPFNQFFYFAIGIYIATLKKPADWLVKLAPSLIVLCFAVIALYPQSGEPVVLVTGVTRLVLSAFVIAMCYLFYISEFNFLPTFLKKALKYLGDTSYAIYLIHPLVHIIVHSISEKYLHWNAYLVIAATVAITIPLSGLVYEHFEKYFMRLGKKIMDKRKAKVSNIAI</sequence>
<feature type="transmembrane region" description="Helical" evidence="1">
    <location>
        <begin position="162"/>
        <end position="182"/>
    </location>
</feature>